<sequence>MKEILQKAQISMPVLWIKQSQTSKTEQTRQQGDNSPSTTASFPEFSVNRINQIIPKRFRISYRFLCHIEFPLPRPIMDFVKILACMRGLEIRLHGRECSVIVKCDESCVCLAHERLADNIDTVVCIQACLTLWTHLTITAWLHSPTWSITEIDFPSSVS</sequence>
<accession>E9D5D7</accession>
<feature type="compositionally biased region" description="Polar residues" evidence="1">
    <location>
        <begin position="23"/>
        <end position="41"/>
    </location>
</feature>
<organism evidence="3">
    <name type="scientific">Coccidioides posadasii (strain RMSCC 757 / Silveira)</name>
    <name type="common">Valley fever fungus</name>
    <dbReference type="NCBI Taxonomy" id="443226"/>
    <lineage>
        <taxon>Eukaryota</taxon>
        <taxon>Fungi</taxon>
        <taxon>Dikarya</taxon>
        <taxon>Ascomycota</taxon>
        <taxon>Pezizomycotina</taxon>
        <taxon>Eurotiomycetes</taxon>
        <taxon>Eurotiomycetidae</taxon>
        <taxon>Onygenales</taxon>
        <taxon>Onygenaceae</taxon>
        <taxon>Coccidioides</taxon>
    </lineage>
</organism>
<reference evidence="3" key="1">
    <citation type="journal article" date="2010" name="Genome Res.">
        <title>Population genomic sequencing of Coccidioides fungi reveals recent hybridization and transposon control.</title>
        <authorList>
            <person name="Neafsey D.E."/>
            <person name="Barker B.M."/>
            <person name="Sharpton T.J."/>
            <person name="Stajich J.E."/>
            <person name="Park D.J."/>
            <person name="Whiston E."/>
            <person name="Hung C.-Y."/>
            <person name="McMahan C."/>
            <person name="White J."/>
            <person name="Sykes S."/>
            <person name="Heiman D."/>
            <person name="Young S."/>
            <person name="Zeng Q."/>
            <person name="Abouelleil A."/>
            <person name="Aftuck L."/>
            <person name="Bessette D."/>
            <person name="Brown A."/>
            <person name="FitzGerald M."/>
            <person name="Lui A."/>
            <person name="Macdonald J.P."/>
            <person name="Priest M."/>
            <person name="Orbach M.J."/>
            <person name="Galgiani J.N."/>
            <person name="Kirkland T.N."/>
            <person name="Cole G.T."/>
            <person name="Birren B.W."/>
            <person name="Henn M.R."/>
            <person name="Taylor J.W."/>
            <person name="Rounsley S.D."/>
        </authorList>
    </citation>
    <scope>NUCLEOTIDE SEQUENCE [LARGE SCALE GENOMIC DNA]</scope>
    <source>
        <strain evidence="3">RMSCC 757 / Silveira</strain>
    </source>
</reference>
<proteinExistence type="predicted"/>
<dbReference type="Proteomes" id="UP000002497">
    <property type="component" value="Unassembled WGS sequence"/>
</dbReference>
<evidence type="ECO:0000313" key="3">
    <source>
        <dbReference type="Proteomes" id="UP000002497"/>
    </source>
</evidence>
<dbReference type="VEuPathDB" id="FungiDB:CPSG_04817"/>
<gene>
    <name evidence="2" type="ORF">CPSG_04817</name>
</gene>
<keyword evidence="3" id="KW-1185">Reference proteome</keyword>
<dbReference type="EMBL" id="GL636492">
    <property type="protein sequence ID" value="EFW18130.1"/>
    <property type="molecule type" value="Genomic_DNA"/>
</dbReference>
<evidence type="ECO:0000256" key="1">
    <source>
        <dbReference type="SAM" id="MobiDB-lite"/>
    </source>
</evidence>
<reference evidence="3" key="2">
    <citation type="submission" date="2010-03" db="EMBL/GenBank/DDBJ databases">
        <title>The genome sequence of Coccidioides posadasii strain Silveira.</title>
        <authorList>
            <consortium name="The Broad Institute Genome Sequencing Center for Infectious Disease"/>
            <person name="Neafsey D."/>
            <person name="Orbach M."/>
            <person name="Henn M.R."/>
            <person name="Cole G.T."/>
            <person name="Galgiani J."/>
            <person name="Gardner M.J."/>
            <person name="Kirkland T.N."/>
            <person name="Taylor J.W."/>
            <person name="Young S.K."/>
            <person name="Zeng Q."/>
            <person name="Koehrsen M."/>
            <person name="Alvarado L."/>
            <person name="Berlin A."/>
            <person name="Borenstein D."/>
            <person name="Chapman S.B."/>
            <person name="Chen Z."/>
            <person name="Engels R."/>
            <person name="Freedman E."/>
            <person name="Gellesch M."/>
            <person name="Goldberg J."/>
            <person name="Griggs A."/>
            <person name="Gujja S."/>
            <person name="Heilman E."/>
            <person name="Heiman D."/>
            <person name="Howarth C."/>
            <person name="Jen D."/>
            <person name="Larson L."/>
            <person name="Mehta T."/>
            <person name="Neiman D."/>
            <person name="Park D."/>
            <person name="Pearson M."/>
            <person name="Richards J."/>
            <person name="Roberts A."/>
            <person name="Saif S."/>
            <person name="Shea T."/>
            <person name="Shenoy N."/>
            <person name="Sisk P."/>
            <person name="Stolte C."/>
            <person name="Sykes S."/>
            <person name="Walk T."/>
            <person name="White J."/>
            <person name="Yandava C."/>
            <person name="Haas B."/>
            <person name="Nusbaum C."/>
            <person name="Birren B."/>
        </authorList>
    </citation>
    <scope>NUCLEOTIDE SEQUENCE [LARGE SCALE GENOMIC DNA]</scope>
    <source>
        <strain evidence="3">RMSCC 757 / Silveira</strain>
    </source>
</reference>
<dbReference type="AlphaFoldDB" id="E9D5D7"/>
<protein>
    <submittedName>
        <fullName evidence="2">Uncharacterized protein</fullName>
    </submittedName>
</protein>
<evidence type="ECO:0000313" key="2">
    <source>
        <dbReference type="EMBL" id="EFW18130.1"/>
    </source>
</evidence>
<feature type="region of interest" description="Disordered" evidence="1">
    <location>
        <begin position="23"/>
        <end position="42"/>
    </location>
</feature>
<dbReference type="HOGENOM" id="CLU_1660591_0_0_1"/>
<name>E9D5D7_COCPS</name>